<organism evidence="8 9">
    <name type="scientific">Penicillium nalgiovense</name>
    <dbReference type="NCBI Taxonomy" id="60175"/>
    <lineage>
        <taxon>Eukaryota</taxon>
        <taxon>Fungi</taxon>
        <taxon>Dikarya</taxon>
        <taxon>Ascomycota</taxon>
        <taxon>Pezizomycotina</taxon>
        <taxon>Eurotiomycetes</taxon>
        <taxon>Eurotiomycetidae</taxon>
        <taxon>Eurotiales</taxon>
        <taxon>Aspergillaceae</taxon>
        <taxon>Penicillium</taxon>
    </lineage>
</organism>
<keyword evidence="5" id="KW-0539">Nucleus</keyword>
<keyword evidence="7" id="KW-0812">Transmembrane</keyword>
<keyword evidence="3" id="KW-0227">DNA damage</keyword>
<dbReference type="InterPro" id="IPR003021">
    <property type="entry name" value="Rad1_Rec1_Rad17"/>
</dbReference>
<name>A0A9W4MK52_PENNA</name>
<evidence type="ECO:0000313" key="9">
    <source>
        <dbReference type="Proteomes" id="UP001153461"/>
    </source>
</evidence>
<sequence>MSLNEVWEAASATPFTPLVAKDSQFSFGFNLLLVALVTATLFGLNRSFLGIVSLGVPAALASGTLRHKMEPLFAGVSNNAHHLYTLLSCIGFAHKATVQITPDGLRFSVEEGRVIQGLAFLDKSLFTSYTFNPSTDSEHNNQNGTPQDDNESSQNAAYPHFVISLSAILETLKIFGINELPESNRPRDTSIIQSGIASSAFNAPALLMDRSCTLQYAQHGAPLSITITEAGVKTTCELVTYEPDEDEADIPLQRDAIIMKIIMRSAWLHNAIAELDSSTPTILKLSACAKREPYFALSGAGGPFSESTVEFSVDQHNEIAGGAGQGNTQSQMHKVLFDDGSSRARATRAKLAPTVTETFLVSPPSSMGERIKQSYRFGLVRNAARAMSVANKVSIRGDRQGVLSLQFMIELDDHNVPVGRPVGAGVKGPNGPVCFVDFRFVPLLDEEEAEMEMDTGGE</sequence>
<keyword evidence="7" id="KW-0472">Membrane</keyword>
<dbReference type="Pfam" id="PF02144">
    <property type="entry name" value="Rad1"/>
    <property type="match status" value="1"/>
</dbReference>
<feature type="region of interest" description="Disordered" evidence="6">
    <location>
        <begin position="132"/>
        <end position="153"/>
    </location>
</feature>
<feature type="transmembrane region" description="Helical" evidence="7">
    <location>
        <begin position="25"/>
        <end position="44"/>
    </location>
</feature>
<comment type="caution">
    <text evidence="8">The sequence shown here is derived from an EMBL/GenBank/DDBJ whole genome shotgun (WGS) entry which is preliminary data.</text>
</comment>
<evidence type="ECO:0000313" key="8">
    <source>
        <dbReference type="EMBL" id="CAG7965584.1"/>
    </source>
</evidence>
<evidence type="ECO:0000256" key="2">
    <source>
        <dbReference type="ARBA" id="ARBA00010991"/>
    </source>
</evidence>
<dbReference type="GO" id="GO:0030896">
    <property type="term" value="C:checkpoint clamp complex"/>
    <property type="evidence" value="ECO:0007669"/>
    <property type="project" value="TreeGrafter"/>
</dbReference>
<keyword evidence="4" id="KW-0234">DNA repair</keyword>
<comment type="similarity">
    <text evidence="2">Belongs to the rad1 family.</text>
</comment>
<evidence type="ECO:0000256" key="7">
    <source>
        <dbReference type="SAM" id="Phobius"/>
    </source>
</evidence>
<evidence type="ECO:0000256" key="3">
    <source>
        <dbReference type="ARBA" id="ARBA00022763"/>
    </source>
</evidence>
<dbReference type="PANTHER" id="PTHR10870:SF0">
    <property type="entry name" value="CELL CYCLE CHECKPOINT PROTEIN RAD1"/>
    <property type="match status" value="1"/>
</dbReference>
<dbReference type="GO" id="GO:0006281">
    <property type="term" value="P:DNA repair"/>
    <property type="evidence" value="ECO:0007669"/>
    <property type="project" value="UniProtKB-KW"/>
</dbReference>
<accession>A0A9W4MK52</accession>
<evidence type="ECO:0000256" key="4">
    <source>
        <dbReference type="ARBA" id="ARBA00023204"/>
    </source>
</evidence>
<protein>
    <recommendedName>
        <fullName evidence="10">DNA repair protein Rad1</fullName>
    </recommendedName>
</protein>
<dbReference type="PANTHER" id="PTHR10870">
    <property type="entry name" value="CELL CYCLE CHECKPOINT PROTEIN RAD1"/>
    <property type="match status" value="1"/>
</dbReference>
<dbReference type="AlphaFoldDB" id="A0A9W4MK52"/>
<dbReference type="PRINTS" id="PR01245">
    <property type="entry name" value="RAD1REC1"/>
</dbReference>
<dbReference type="EMBL" id="CAJVNV010000022">
    <property type="protein sequence ID" value="CAG7965584.1"/>
    <property type="molecule type" value="Genomic_DNA"/>
</dbReference>
<dbReference type="Gene3D" id="3.70.10.10">
    <property type="match status" value="1"/>
</dbReference>
<evidence type="ECO:0000256" key="5">
    <source>
        <dbReference type="ARBA" id="ARBA00023242"/>
    </source>
</evidence>
<evidence type="ECO:0000256" key="6">
    <source>
        <dbReference type="SAM" id="MobiDB-lite"/>
    </source>
</evidence>
<keyword evidence="7" id="KW-1133">Transmembrane helix</keyword>
<dbReference type="OrthoDB" id="337581at2759"/>
<gene>
    <name evidence="8" type="ORF">PNAL_LOCUS895</name>
</gene>
<proteinExistence type="inferred from homology"/>
<evidence type="ECO:0000256" key="1">
    <source>
        <dbReference type="ARBA" id="ARBA00004123"/>
    </source>
</evidence>
<dbReference type="GO" id="GO:0000077">
    <property type="term" value="P:DNA damage checkpoint signaling"/>
    <property type="evidence" value="ECO:0007669"/>
    <property type="project" value="InterPro"/>
</dbReference>
<comment type="subcellular location">
    <subcellularLocation>
        <location evidence="1">Nucleus</location>
    </subcellularLocation>
</comment>
<evidence type="ECO:0008006" key="10">
    <source>
        <dbReference type="Google" id="ProtNLM"/>
    </source>
</evidence>
<reference evidence="8" key="1">
    <citation type="submission" date="2021-07" db="EMBL/GenBank/DDBJ databases">
        <authorList>
            <person name="Branca A.L. A."/>
        </authorList>
    </citation>
    <scope>NUCLEOTIDE SEQUENCE</scope>
</reference>
<dbReference type="Proteomes" id="UP001153461">
    <property type="component" value="Unassembled WGS sequence"/>
</dbReference>